<evidence type="ECO:0000256" key="1">
    <source>
        <dbReference type="ARBA" id="ARBA00004141"/>
    </source>
</evidence>
<name>A0A420MKZ9_FUSOX</name>
<dbReference type="GO" id="GO:0015179">
    <property type="term" value="F:L-amino acid transmembrane transporter activity"/>
    <property type="evidence" value="ECO:0007669"/>
    <property type="project" value="TreeGrafter"/>
</dbReference>
<dbReference type="EMBL" id="MRCX01000178">
    <property type="protein sequence ID" value="RKK68705.1"/>
    <property type="molecule type" value="Genomic_DNA"/>
</dbReference>
<comment type="caution">
    <text evidence="6">The sequence shown here is derived from an EMBL/GenBank/DDBJ whole genome shotgun (WGS) entry which is preliminary data.</text>
</comment>
<dbReference type="Gene3D" id="1.20.1740.10">
    <property type="entry name" value="Amino acid/polyamine transporter I"/>
    <property type="match status" value="1"/>
</dbReference>
<dbReference type="Proteomes" id="UP000285084">
    <property type="component" value="Unassembled WGS sequence"/>
</dbReference>
<keyword evidence="2 5" id="KW-0812">Transmembrane</keyword>
<dbReference type="InterPro" id="IPR050598">
    <property type="entry name" value="AminoAcid_Transporter"/>
</dbReference>
<organism evidence="6 7">
    <name type="scientific">Fusarium oxysporum</name>
    <name type="common">Fusarium vascular wilt</name>
    <dbReference type="NCBI Taxonomy" id="5507"/>
    <lineage>
        <taxon>Eukaryota</taxon>
        <taxon>Fungi</taxon>
        <taxon>Dikarya</taxon>
        <taxon>Ascomycota</taxon>
        <taxon>Pezizomycotina</taxon>
        <taxon>Sordariomycetes</taxon>
        <taxon>Hypocreomycetidae</taxon>
        <taxon>Hypocreales</taxon>
        <taxon>Nectriaceae</taxon>
        <taxon>Fusarium</taxon>
        <taxon>Fusarium oxysporum species complex</taxon>
    </lineage>
</organism>
<keyword evidence="3 5" id="KW-1133">Transmembrane helix</keyword>
<evidence type="ECO:0000313" key="7">
    <source>
        <dbReference type="Proteomes" id="UP000285084"/>
    </source>
</evidence>
<dbReference type="VEuPathDB" id="FungiDB:HZS61_009294"/>
<dbReference type="PANTHER" id="PTHR11785:SF382">
    <property type="entry name" value="LOW-AFFINITY METHIONINE PERMEASE"/>
    <property type="match status" value="1"/>
</dbReference>
<dbReference type="AlphaFoldDB" id="A0A420MKZ9"/>
<evidence type="ECO:0000256" key="2">
    <source>
        <dbReference type="ARBA" id="ARBA00022692"/>
    </source>
</evidence>
<keyword evidence="4 5" id="KW-0472">Membrane</keyword>
<evidence type="ECO:0000256" key="3">
    <source>
        <dbReference type="ARBA" id="ARBA00022989"/>
    </source>
</evidence>
<evidence type="ECO:0000256" key="5">
    <source>
        <dbReference type="SAM" id="Phobius"/>
    </source>
</evidence>
<gene>
    <name evidence="6" type="ORF">BFJ69_g13393</name>
</gene>
<dbReference type="InterPro" id="IPR002293">
    <property type="entry name" value="AA/rel_permease1"/>
</dbReference>
<feature type="transmembrane region" description="Helical" evidence="5">
    <location>
        <begin position="28"/>
        <end position="48"/>
    </location>
</feature>
<evidence type="ECO:0008006" key="8">
    <source>
        <dbReference type="Google" id="ProtNLM"/>
    </source>
</evidence>
<feature type="transmembrane region" description="Helical" evidence="5">
    <location>
        <begin position="102"/>
        <end position="125"/>
    </location>
</feature>
<feature type="transmembrane region" description="Helical" evidence="5">
    <location>
        <begin position="137"/>
        <end position="159"/>
    </location>
</feature>
<feature type="transmembrane region" description="Helical" evidence="5">
    <location>
        <begin position="60"/>
        <end position="82"/>
    </location>
</feature>
<dbReference type="PANTHER" id="PTHR11785">
    <property type="entry name" value="AMINO ACID TRANSPORTER"/>
    <property type="match status" value="1"/>
</dbReference>
<reference evidence="6 7" key="1">
    <citation type="journal article" date="2018" name="Sci. Rep.">
        <title>Characterisation of pathogen-specific regions and novel effector candidates in Fusarium oxysporum f. sp. cepae.</title>
        <authorList>
            <person name="Armitage A.D."/>
            <person name="Taylor A."/>
            <person name="Sobczyk M.K."/>
            <person name="Baxter L."/>
            <person name="Greenfield B.P."/>
            <person name="Bates H.J."/>
            <person name="Wilson F."/>
            <person name="Jackson A.C."/>
            <person name="Ott S."/>
            <person name="Harrison R.J."/>
            <person name="Clarkson J.P."/>
        </authorList>
    </citation>
    <scope>NUCLEOTIDE SEQUENCE [LARGE SCALE GENOMIC DNA]</scope>
    <source>
        <strain evidence="6 7">Fo_A13</strain>
    </source>
</reference>
<dbReference type="GO" id="GO:0016020">
    <property type="term" value="C:membrane"/>
    <property type="evidence" value="ECO:0007669"/>
    <property type="project" value="UniProtKB-SubCell"/>
</dbReference>
<evidence type="ECO:0000313" key="6">
    <source>
        <dbReference type="EMBL" id="RKK68705.1"/>
    </source>
</evidence>
<proteinExistence type="predicted"/>
<sequence length="213" mass="22460">MTIEVSGGNVITFSSYVLVAAGVEKTTWTLRGVAIAGAVFAIGLHIVAPRIGRLLQDLFSAVKLFTLLFIVCCGFAALAGHLKIEKPDKLSNAFQGTSRSGYSIGTAILNVMYSFQGYDNVNAVLSEVRSPQRTLRIALPVAIGSITILYTLANVAYFAAVPKNAIIASEVTVAATLFTNVFGESAGTRVLPVLVAISALGHLLGIAYTIRKP</sequence>
<comment type="subcellular location">
    <subcellularLocation>
        <location evidence="1">Membrane</location>
        <topology evidence="1">Multi-pass membrane protein</topology>
    </subcellularLocation>
</comment>
<protein>
    <recommendedName>
        <fullName evidence="8">Amino acid permease/ SLC12A domain-containing protein</fullName>
    </recommendedName>
</protein>
<feature type="transmembrane region" description="Helical" evidence="5">
    <location>
        <begin position="190"/>
        <end position="210"/>
    </location>
</feature>
<evidence type="ECO:0000256" key="4">
    <source>
        <dbReference type="ARBA" id="ARBA00023136"/>
    </source>
</evidence>
<accession>A0A420MKZ9</accession>
<dbReference type="Pfam" id="PF13520">
    <property type="entry name" value="AA_permease_2"/>
    <property type="match status" value="1"/>
</dbReference>